<feature type="region of interest" description="Disordered" evidence="1">
    <location>
        <begin position="192"/>
        <end position="216"/>
    </location>
</feature>
<dbReference type="EMBL" id="OZ034815">
    <property type="protein sequence ID" value="CAL1367741.1"/>
    <property type="molecule type" value="Genomic_DNA"/>
</dbReference>
<accession>A0AAV2D6G7</accession>
<reference evidence="2 3" key="1">
    <citation type="submission" date="2024-04" db="EMBL/GenBank/DDBJ databases">
        <authorList>
            <person name="Fracassetti M."/>
        </authorList>
    </citation>
    <scope>NUCLEOTIDE SEQUENCE [LARGE SCALE GENOMIC DNA]</scope>
</reference>
<evidence type="ECO:0000313" key="2">
    <source>
        <dbReference type="EMBL" id="CAL1367741.1"/>
    </source>
</evidence>
<evidence type="ECO:0000313" key="3">
    <source>
        <dbReference type="Proteomes" id="UP001497516"/>
    </source>
</evidence>
<dbReference type="AlphaFoldDB" id="A0AAV2D6G7"/>
<feature type="region of interest" description="Disordered" evidence="1">
    <location>
        <begin position="45"/>
        <end position="67"/>
    </location>
</feature>
<proteinExistence type="predicted"/>
<organism evidence="2 3">
    <name type="scientific">Linum trigynum</name>
    <dbReference type="NCBI Taxonomy" id="586398"/>
    <lineage>
        <taxon>Eukaryota</taxon>
        <taxon>Viridiplantae</taxon>
        <taxon>Streptophyta</taxon>
        <taxon>Embryophyta</taxon>
        <taxon>Tracheophyta</taxon>
        <taxon>Spermatophyta</taxon>
        <taxon>Magnoliopsida</taxon>
        <taxon>eudicotyledons</taxon>
        <taxon>Gunneridae</taxon>
        <taxon>Pentapetalae</taxon>
        <taxon>rosids</taxon>
        <taxon>fabids</taxon>
        <taxon>Malpighiales</taxon>
        <taxon>Linaceae</taxon>
        <taxon>Linum</taxon>
    </lineage>
</organism>
<feature type="compositionally biased region" description="Basic and acidic residues" evidence="1">
    <location>
        <begin position="196"/>
        <end position="210"/>
    </location>
</feature>
<evidence type="ECO:0000256" key="1">
    <source>
        <dbReference type="SAM" id="MobiDB-lite"/>
    </source>
</evidence>
<keyword evidence="3" id="KW-1185">Reference proteome</keyword>
<protein>
    <submittedName>
        <fullName evidence="2">Uncharacterized protein</fullName>
    </submittedName>
</protein>
<sequence>MSRFEELSISELTKMLKSKLEAEWKNEVTSSLPLSGNIARDALPKATAAASKKPMKKDPQPLSKAAPAELDFKDWLEQPAFPIELERWGTTTAVKAEKAAATAVALPETPPPSLVVSPPVKDEGYAILASSSSPLTPLLTQDFDAPAKTDIVAATFVMLNEERRNRAAGGKFPRKERRRIFAKSALSWKFRKKMQRPRDGLDSRRREDSPGSRISPGALRSAVTLFTVATAKKMEQASAVMGPESPRCRRGNDELMRNGMRKVSPAKDLKKRKHDGGFLYSLRKEKKEGRASNWLEQ</sequence>
<dbReference type="Proteomes" id="UP001497516">
    <property type="component" value="Chromosome 2"/>
</dbReference>
<gene>
    <name evidence="2" type="ORF">LTRI10_LOCUS11253</name>
</gene>
<feature type="region of interest" description="Disordered" evidence="1">
    <location>
        <begin position="236"/>
        <end position="281"/>
    </location>
</feature>
<feature type="compositionally biased region" description="Basic and acidic residues" evidence="1">
    <location>
        <begin position="246"/>
        <end position="256"/>
    </location>
</feature>
<name>A0AAV2D6G7_9ROSI</name>